<name>A0ABR3PGK1_9PEZI</name>
<dbReference type="GeneID" id="95975887"/>
<gene>
    <name evidence="3" type="ORF">AAFC00_002185</name>
</gene>
<dbReference type="PANTHER" id="PTHR28062">
    <property type="entry name" value="K+-H+ EXCHANGE-LIKE PROTEIN"/>
    <property type="match status" value="1"/>
</dbReference>
<organism evidence="3 4">
    <name type="scientific">Neodothiora populina</name>
    <dbReference type="NCBI Taxonomy" id="2781224"/>
    <lineage>
        <taxon>Eukaryota</taxon>
        <taxon>Fungi</taxon>
        <taxon>Dikarya</taxon>
        <taxon>Ascomycota</taxon>
        <taxon>Pezizomycotina</taxon>
        <taxon>Dothideomycetes</taxon>
        <taxon>Dothideomycetidae</taxon>
        <taxon>Dothideales</taxon>
        <taxon>Dothioraceae</taxon>
        <taxon>Neodothiora</taxon>
    </lineage>
</organism>
<keyword evidence="2" id="KW-0812">Transmembrane</keyword>
<feature type="transmembrane region" description="Helical" evidence="2">
    <location>
        <begin position="122"/>
        <end position="141"/>
    </location>
</feature>
<keyword evidence="2" id="KW-0472">Membrane</keyword>
<feature type="region of interest" description="Disordered" evidence="1">
    <location>
        <begin position="263"/>
        <end position="283"/>
    </location>
</feature>
<evidence type="ECO:0000313" key="3">
    <source>
        <dbReference type="EMBL" id="KAL1305277.1"/>
    </source>
</evidence>
<evidence type="ECO:0000256" key="2">
    <source>
        <dbReference type="SAM" id="Phobius"/>
    </source>
</evidence>
<accession>A0ABR3PGK1</accession>
<dbReference type="PANTHER" id="PTHR28062:SF1">
    <property type="entry name" value="TRANSMEMBRANE PROTEIN"/>
    <property type="match status" value="1"/>
</dbReference>
<dbReference type="EMBL" id="JBFMKM010000007">
    <property type="protein sequence ID" value="KAL1305277.1"/>
    <property type="molecule type" value="Genomic_DNA"/>
</dbReference>
<comment type="caution">
    <text evidence="3">The sequence shown here is derived from an EMBL/GenBank/DDBJ whole genome shotgun (WGS) entry which is preliminary data.</text>
</comment>
<dbReference type="Pfam" id="PF10173">
    <property type="entry name" value="Mit_KHE1"/>
    <property type="match status" value="1"/>
</dbReference>
<keyword evidence="2" id="KW-1133">Transmembrane helix</keyword>
<keyword evidence="4" id="KW-1185">Reference proteome</keyword>
<dbReference type="RefSeq" id="XP_069201550.1">
    <property type="nucleotide sequence ID" value="XM_069341470.1"/>
</dbReference>
<sequence>MRIFLLPISTRRTLIYCERVHQQLDGKGPSIVDRLVNKANSTWAEWESDKTGWKKKLTVYGNEYVFSRIPFEEWGLKTLPSSTADIKITEVLYPDMFLQKDKAPGVLETLAKERQNLHRQRMWYSVIGLPLTIPVGILPVIPNIPGFYLTFRAYSHWKALSGAKFLQALCDKSLVKLTPSKTLNQMYAAGLVHPTREVSRNARLPTVEEVKGVALALEMEKKNPVEDVMLLRRWNGKLLAEKFGLPGMELEIERAVEQVEKDITQTREMNRRSSKPSQERKHL</sequence>
<proteinExistence type="predicted"/>
<dbReference type="Proteomes" id="UP001562354">
    <property type="component" value="Unassembled WGS sequence"/>
</dbReference>
<evidence type="ECO:0008006" key="5">
    <source>
        <dbReference type="Google" id="ProtNLM"/>
    </source>
</evidence>
<evidence type="ECO:0000313" key="4">
    <source>
        <dbReference type="Proteomes" id="UP001562354"/>
    </source>
</evidence>
<dbReference type="InterPro" id="IPR018786">
    <property type="entry name" value="Mit_KHE1"/>
</dbReference>
<protein>
    <recommendedName>
        <fullName evidence="5">Mitochondrial K+-H+ exchange-related-domain-containing protein</fullName>
    </recommendedName>
</protein>
<evidence type="ECO:0000256" key="1">
    <source>
        <dbReference type="SAM" id="MobiDB-lite"/>
    </source>
</evidence>
<reference evidence="3 4" key="1">
    <citation type="submission" date="2024-07" db="EMBL/GenBank/DDBJ databases">
        <title>Draft sequence of the Neodothiora populina.</title>
        <authorList>
            <person name="Drown D.D."/>
            <person name="Schuette U.S."/>
            <person name="Buechlein A.B."/>
            <person name="Rusch D.R."/>
            <person name="Winton L.W."/>
            <person name="Adams G.A."/>
        </authorList>
    </citation>
    <scope>NUCLEOTIDE SEQUENCE [LARGE SCALE GENOMIC DNA]</scope>
    <source>
        <strain evidence="3 4">CPC 39397</strain>
    </source>
</reference>